<dbReference type="EMBL" id="WHSC02000014">
    <property type="protein sequence ID" value="MDO6124668.1"/>
    <property type="molecule type" value="Genomic_DNA"/>
</dbReference>
<dbReference type="RefSeq" id="WP_244763983.1">
    <property type="nucleotide sequence ID" value="NZ_JALJCJ010000010.1"/>
</dbReference>
<keyword evidence="2" id="KW-1185">Reference proteome</keyword>
<sequence>MSAAAILDEMARRDNIVDIFRRVLARHGIVPAMNRMDFHLCEKVIIELTSQPARLSATVLDFMFPHEPAPSTVYHYTGFSGFQGIVSSGELRLYPVRNRLGQGGELEAFAKAHILDGYLDPSQGEEFYKALSDDLFYASLTRIPPKDPLLMWGAFGGGTGVRLELKVTPKPAAALRPIYYETSGSMTLLQEINDALRAAGEPPFNPWAISRAGGFYLDWTVAREDEVRLLVKRYPGGIDLTRNDGASDYWPVPIDQPNDFCDLQLTGIHVAPGGNKGATSAALQGTRFAAVSVTGP</sequence>
<proteinExistence type="predicted"/>
<reference evidence="1" key="1">
    <citation type="submission" date="2022-04" db="EMBL/GenBank/DDBJ databases">
        <title>Shinella lacus sp. nov., a novel member of the genus Shinella from water.</title>
        <authorList>
            <person name="Deng Y."/>
        </authorList>
    </citation>
    <scope>NUCLEOTIDE SEQUENCE</scope>
    <source>
        <strain evidence="1">JCM 31239</strain>
    </source>
</reference>
<name>A0ABT8XMN1_9HYPH</name>
<evidence type="ECO:0000313" key="2">
    <source>
        <dbReference type="Proteomes" id="UP001177080"/>
    </source>
</evidence>
<evidence type="ECO:0000313" key="1">
    <source>
        <dbReference type="EMBL" id="MDO6124668.1"/>
    </source>
</evidence>
<protein>
    <submittedName>
        <fullName evidence="1">Uncharacterized protein</fullName>
    </submittedName>
</protein>
<gene>
    <name evidence="1" type="ORF">GB928_026145</name>
</gene>
<accession>A0ABT8XMN1</accession>
<dbReference type="Proteomes" id="UP001177080">
    <property type="component" value="Unassembled WGS sequence"/>
</dbReference>
<comment type="caution">
    <text evidence="1">The sequence shown here is derived from an EMBL/GenBank/DDBJ whole genome shotgun (WGS) entry which is preliminary data.</text>
</comment>
<organism evidence="1 2">
    <name type="scientific">Shinella curvata</name>
    <dbReference type="NCBI Taxonomy" id="1817964"/>
    <lineage>
        <taxon>Bacteria</taxon>
        <taxon>Pseudomonadati</taxon>
        <taxon>Pseudomonadota</taxon>
        <taxon>Alphaproteobacteria</taxon>
        <taxon>Hyphomicrobiales</taxon>
        <taxon>Rhizobiaceae</taxon>
        <taxon>Shinella</taxon>
    </lineage>
</organism>